<organism evidence="3">
    <name type="scientific">Streptomyces sp. NBC_00180</name>
    <dbReference type="NCBI Taxonomy" id="2903632"/>
    <lineage>
        <taxon>Bacteria</taxon>
        <taxon>Bacillati</taxon>
        <taxon>Actinomycetota</taxon>
        <taxon>Actinomycetes</taxon>
        <taxon>Kitasatosporales</taxon>
        <taxon>Streptomycetaceae</taxon>
        <taxon>Streptomyces</taxon>
    </lineage>
</organism>
<proteinExistence type="predicted"/>
<evidence type="ECO:0000259" key="2">
    <source>
        <dbReference type="Pfam" id="PF01609"/>
    </source>
</evidence>
<dbReference type="InterPro" id="IPR002559">
    <property type="entry name" value="Transposase_11"/>
</dbReference>
<dbReference type="PANTHER" id="PTHR30298:SF0">
    <property type="entry name" value="PROTEIN YBFL-RELATED"/>
    <property type="match status" value="1"/>
</dbReference>
<dbReference type="AlphaFoldDB" id="A0AAU1I9T7"/>
<dbReference type="PANTHER" id="PTHR30298">
    <property type="entry name" value="H REPEAT-ASSOCIATED PREDICTED TRANSPOSASE"/>
    <property type="match status" value="1"/>
</dbReference>
<sequence>MPLVAKPGVPFGCARRRFDHGRGGRLGSLLALCLVAVLGGATSLAAIARFAADTDYGLREQLGLTSSTTNASTPGRLPGPERRRPGRRRGRRLARYATDPVDEDGDTLAGLAVDGTAVRGSRTDGTAVHLLTAALHARQTVIAQHQITAKSNDIPAPAPLLDRIDLRGVVVTADAMHTQLAHAEHVMAAGGRYVLVVNGNQKKLRKQLRRLPWKQNPLQARTTGTGHGRRKVRRLKVCTVRPGLLPARRPGHGGQAPPHPPQDRQGRNEDRPRHHQPPARTGQPDTTRRTRPESLVS</sequence>
<evidence type="ECO:0000256" key="1">
    <source>
        <dbReference type="SAM" id="MobiDB-lite"/>
    </source>
</evidence>
<feature type="region of interest" description="Disordered" evidence="1">
    <location>
        <begin position="211"/>
        <end position="297"/>
    </location>
</feature>
<accession>A0AAU1I9T7</accession>
<dbReference type="InterPro" id="IPR051698">
    <property type="entry name" value="Transposase_11-like"/>
</dbReference>
<dbReference type="NCBIfam" id="NF033564">
    <property type="entry name" value="transpos_ISAs1"/>
    <property type="match status" value="1"/>
</dbReference>
<dbReference type="GO" id="GO:0006313">
    <property type="term" value="P:DNA transposition"/>
    <property type="evidence" value="ECO:0007669"/>
    <property type="project" value="InterPro"/>
</dbReference>
<dbReference type="EMBL" id="CP108140">
    <property type="protein sequence ID" value="WTP91764.1"/>
    <property type="molecule type" value="Genomic_DNA"/>
</dbReference>
<reference evidence="3" key="1">
    <citation type="submission" date="2022-10" db="EMBL/GenBank/DDBJ databases">
        <title>The complete genomes of actinobacterial strains from the NBC collection.</title>
        <authorList>
            <person name="Joergensen T.S."/>
            <person name="Alvarez Arevalo M."/>
            <person name="Sterndorff E.B."/>
            <person name="Faurdal D."/>
            <person name="Vuksanovic O."/>
            <person name="Mourched A.-S."/>
            <person name="Charusanti P."/>
            <person name="Shaw S."/>
            <person name="Blin K."/>
            <person name="Weber T."/>
        </authorList>
    </citation>
    <scope>NUCLEOTIDE SEQUENCE</scope>
    <source>
        <strain evidence="3">NBC 00180</strain>
    </source>
</reference>
<dbReference type="GO" id="GO:0004803">
    <property type="term" value="F:transposase activity"/>
    <property type="evidence" value="ECO:0007669"/>
    <property type="project" value="InterPro"/>
</dbReference>
<feature type="compositionally biased region" description="Basic and acidic residues" evidence="1">
    <location>
        <begin position="286"/>
        <end position="297"/>
    </location>
</feature>
<feature type="compositionally biased region" description="Basic residues" evidence="1">
    <location>
        <begin position="227"/>
        <end position="236"/>
    </location>
</feature>
<feature type="region of interest" description="Disordered" evidence="1">
    <location>
        <begin position="64"/>
        <end position="90"/>
    </location>
</feature>
<protein>
    <submittedName>
        <fullName evidence="3">ISAs1 family transposase</fullName>
    </submittedName>
</protein>
<dbReference type="GO" id="GO:0003677">
    <property type="term" value="F:DNA binding"/>
    <property type="evidence" value="ECO:0007669"/>
    <property type="project" value="InterPro"/>
</dbReference>
<dbReference type="Pfam" id="PF01609">
    <property type="entry name" value="DDE_Tnp_1"/>
    <property type="match status" value="1"/>
</dbReference>
<name>A0AAU1I9T7_9ACTN</name>
<feature type="domain" description="Transposase IS4-like" evidence="2">
    <location>
        <begin position="110"/>
        <end position="231"/>
    </location>
</feature>
<feature type="compositionally biased region" description="Basic and acidic residues" evidence="1">
    <location>
        <begin position="261"/>
        <end position="272"/>
    </location>
</feature>
<evidence type="ECO:0000313" key="3">
    <source>
        <dbReference type="EMBL" id="WTP91764.1"/>
    </source>
</evidence>
<gene>
    <name evidence="3" type="ORF">OG477_44050</name>
</gene>
<dbReference type="InterPro" id="IPR047647">
    <property type="entry name" value="ISAs1_transpos"/>
</dbReference>
<feature type="compositionally biased region" description="Polar residues" evidence="1">
    <location>
        <begin position="64"/>
        <end position="73"/>
    </location>
</feature>